<feature type="compositionally biased region" description="Polar residues" evidence="1">
    <location>
        <begin position="52"/>
        <end position="67"/>
    </location>
</feature>
<dbReference type="AlphaFoldDB" id="A0A6V7V1H2"/>
<evidence type="ECO:0000313" key="2">
    <source>
        <dbReference type="EMBL" id="CAD2168763.1"/>
    </source>
</evidence>
<feature type="region of interest" description="Disordered" evidence="1">
    <location>
        <begin position="47"/>
        <end position="77"/>
    </location>
</feature>
<evidence type="ECO:0000256" key="1">
    <source>
        <dbReference type="SAM" id="MobiDB-lite"/>
    </source>
</evidence>
<proteinExistence type="predicted"/>
<name>A0A6V7V1H2_MELEN</name>
<dbReference type="Proteomes" id="UP000580250">
    <property type="component" value="Unassembled WGS sequence"/>
</dbReference>
<dbReference type="OrthoDB" id="5908504at2759"/>
<reference evidence="2 3" key="1">
    <citation type="submission" date="2020-08" db="EMBL/GenBank/DDBJ databases">
        <authorList>
            <person name="Koutsovoulos G."/>
            <person name="Danchin GJ E."/>
        </authorList>
    </citation>
    <scope>NUCLEOTIDE SEQUENCE [LARGE SCALE GENOMIC DNA]</scope>
</reference>
<gene>
    <name evidence="2" type="ORF">MENT_LOCUS20126</name>
</gene>
<sequence length="290" mass="34170">MKTNIFFINLRLNYKHKPKEYENLKIKITDLLTQYKNFVDVIRSNKPHGDATHQQSFSINNGEQSNKIIPDKESHTNPQSVPLLNQHEVAVNNFFKNLDDITAKTKKFETKLADIKKYMEQNKSFKNELYQNNFADIIEEKMKFLLKNWKKIFGDISGDKEDVKEIKEIFKNSGHQFVGYCLSQRFLEAFNEDGGVNIKAFIDNQLLQKYAQKLAKIVNNNPLNINLYKSTKEVIKNYLYEKCKNNLPNILKECHSFIENIFQNWKGYCSIDIDNLEFENFEEIAEKNEN</sequence>
<protein>
    <submittedName>
        <fullName evidence="2">Uncharacterized protein</fullName>
    </submittedName>
</protein>
<evidence type="ECO:0000313" key="3">
    <source>
        <dbReference type="Proteomes" id="UP000580250"/>
    </source>
</evidence>
<dbReference type="EMBL" id="CAJEWN010000145">
    <property type="protein sequence ID" value="CAD2168763.1"/>
    <property type="molecule type" value="Genomic_DNA"/>
</dbReference>
<accession>A0A6V7V1H2</accession>
<organism evidence="2 3">
    <name type="scientific">Meloidogyne enterolobii</name>
    <name type="common">Root-knot nematode worm</name>
    <name type="synonym">Meloidogyne mayaguensis</name>
    <dbReference type="NCBI Taxonomy" id="390850"/>
    <lineage>
        <taxon>Eukaryota</taxon>
        <taxon>Metazoa</taxon>
        <taxon>Ecdysozoa</taxon>
        <taxon>Nematoda</taxon>
        <taxon>Chromadorea</taxon>
        <taxon>Rhabditida</taxon>
        <taxon>Tylenchina</taxon>
        <taxon>Tylenchomorpha</taxon>
        <taxon>Tylenchoidea</taxon>
        <taxon>Meloidogynidae</taxon>
        <taxon>Meloidogyninae</taxon>
        <taxon>Meloidogyne</taxon>
    </lineage>
</organism>
<comment type="caution">
    <text evidence="2">The sequence shown here is derived from an EMBL/GenBank/DDBJ whole genome shotgun (WGS) entry which is preliminary data.</text>
</comment>